<reference evidence="7" key="1">
    <citation type="submission" date="2013-04" db="EMBL/GenBank/DDBJ databases">
        <authorList>
            <person name="Qu J."/>
            <person name="Murali S.C."/>
            <person name="Bandaranaike D."/>
            <person name="Bellair M."/>
            <person name="Blankenburg K."/>
            <person name="Chao H."/>
            <person name="Dinh H."/>
            <person name="Doddapaneni H."/>
            <person name="Downs B."/>
            <person name="Dugan-Rocha S."/>
            <person name="Elkadiri S."/>
            <person name="Gnanaolivu R.D."/>
            <person name="Hernandez B."/>
            <person name="Javaid M."/>
            <person name="Jayaseelan J.C."/>
            <person name="Lee S."/>
            <person name="Li M."/>
            <person name="Ming W."/>
            <person name="Munidasa M."/>
            <person name="Muniz J."/>
            <person name="Nguyen L."/>
            <person name="Ongeri F."/>
            <person name="Osuji N."/>
            <person name="Pu L.-L."/>
            <person name="Puazo M."/>
            <person name="Qu C."/>
            <person name="Quiroz J."/>
            <person name="Raj R."/>
            <person name="Weissenberger G."/>
            <person name="Xin Y."/>
            <person name="Zou X."/>
            <person name="Han Y."/>
            <person name="Richards S."/>
            <person name="Worley K."/>
            <person name="Muzny D."/>
            <person name="Gibbs R."/>
        </authorList>
    </citation>
    <scope>NUCLEOTIDE SEQUENCE</scope>
    <source>
        <strain evidence="7">Sampled in the wild</strain>
    </source>
</reference>
<keyword evidence="3" id="KW-0175">Coiled coil</keyword>
<proteinExistence type="predicted"/>
<comment type="subcellular location">
    <subcellularLocation>
        <location evidence="1">Nucleus</location>
    </subcellularLocation>
</comment>
<dbReference type="Pfam" id="PF07039">
    <property type="entry name" value="SGF29_Tudor"/>
    <property type="match status" value="1"/>
</dbReference>
<dbReference type="GO" id="GO:0140672">
    <property type="term" value="C:ATAC complex"/>
    <property type="evidence" value="ECO:0007669"/>
    <property type="project" value="UniProtKB-ARBA"/>
</dbReference>
<evidence type="ECO:0000313" key="8">
    <source>
        <dbReference type="Proteomes" id="UP000792457"/>
    </source>
</evidence>
<dbReference type="Gene3D" id="2.30.30.140">
    <property type="match status" value="2"/>
</dbReference>
<dbReference type="GO" id="GO:0005634">
    <property type="term" value="C:nucleus"/>
    <property type="evidence" value="ECO:0007669"/>
    <property type="project" value="UniProtKB-SubCell"/>
</dbReference>
<dbReference type="PANTHER" id="PTHR21539">
    <property type="entry name" value="SAGA-ASSOCIATED FACTOR 29"/>
    <property type="match status" value="1"/>
</dbReference>
<dbReference type="PROSITE" id="PS51518">
    <property type="entry name" value="SGF29_C"/>
    <property type="match status" value="1"/>
</dbReference>
<dbReference type="FunFam" id="2.30.30.140:FF:000029">
    <property type="entry name" value="SAGA-associated factor 29 homolog"/>
    <property type="match status" value="1"/>
</dbReference>
<sequence>MFHLNMTTADSAAALVEERLKELYHLIHQIQEERVKNEHKLNNISRAHEKINQEDKMSPYYQQKLRNLYTTAVSDGEVEEELIRKALTKIYEIQSIRNERSIQSRHTGISETIRIGALMKMLQSSALTLPIWVGQPGEKPPPLCGAIPADPNYIAKVGDMVAALVRGPEEGENWILAEVVSYNAATGKYEVDDIYEQQKDRHQLSKRRVVPLPLMRASPESDPQALFPKGSVVMALYPQTTCFYKAIVNQLPVPPSDEYEVLFEDPSYAEGYSPPLNVAQRYVISIRDRKSKGTQSTSATTSQL</sequence>
<dbReference type="CDD" id="cd20393">
    <property type="entry name" value="Tudor_SGF29_rpt1"/>
    <property type="match status" value="1"/>
</dbReference>
<reference evidence="7" key="2">
    <citation type="submission" date="2017-10" db="EMBL/GenBank/DDBJ databases">
        <title>Ladona fulva Genome sequencing and assembly.</title>
        <authorList>
            <person name="Murali S."/>
            <person name="Richards S."/>
            <person name="Bandaranaike D."/>
            <person name="Bellair M."/>
            <person name="Blankenburg K."/>
            <person name="Chao H."/>
            <person name="Dinh H."/>
            <person name="Doddapaneni H."/>
            <person name="Dugan-Rocha S."/>
            <person name="Elkadiri S."/>
            <person name="Gnanaolivu R."/>
            <person name="Hernandez B."/>
            <person name="Skinner E."/>
            <person name="Javaid M."/>
            <person name="Lee S."/>
            <person name="Li M."/>
            <person name="Ming W."/>
            <person name="Munidasa M."/>
            <person name="Muniz J."/>
            <person name="Nguyen L."/>
            <person name="Hughes D."/>
            <person name="Osuji N."/>
            <person name="Pu L.-L."/>
            <person name="Puazo M."/>
            <person name="Qu C."/>
            <person name="Quiroz J."/>
            <person name="Raj R."/>
            <person name="Weissenberger G."/>
            <person name="Xin Y."/>
            <person name="Zou X."/>
            <person name="Han Y."/>
            <person name="Worley K."/>
            <person name="Muzny D."/>
            <person name="Gibbs R."/>
        </authorList>
    </citation>
    <scope>NUCLEOTIDE SEQUENCE</scope>
    <source>
        <strain evidence="7">Sampled in the wild</strain>
    </source>
</reference>
<accession>A0A8K0KAE7</accession>
<dbReference type="FunFam" id="2.30.30.140:FF:000026">
    <property type="entry name" value="SAGA-associated factor 29 homolog"/>
    <property type="match status" value="1"/>
</dbReference>
<dbReference type="InterPro" id="IPR047287">
    <property type="entry name" value="Tudor_SGF29_rpt2"/>
</dbReference>
<evidence type="ECO:0000313" key="7">
    <source>
        <dbReference type="EMBL" id="KAG8230576.1"/>
    </source>
</evidence>
<dbReference type="PANTHER" id="PTHR21539:SF0">
    <property type="entry name" value="SAGA-ASSOCIATED FACTOR 29"/>
    <property type="match status" value="1"/>
</dbReference>
<evidence type="ECO:0000259" key="6">
    <source>
        <dbReference type="PROSITE" id="PS51518"/>
    </source>
</evidence>
<evidence type="ECO:0000256" key="2">
    <source>
        <dbReference type="ARBA" id="ARBA00023015"/>
    </source>
</evidence>
<dbReference type="CDD" id="cd20394">
    <property type="entry name" value="Tudor_SGF29_rpt2"/>
    <property type="match status" value="1"/>
</dbReference>
<dbReference type="GO" id="GO:0000124">
    <property type="term" value="C:SAGA complex"/>
    <property type="evidence" value="ECO:0007669"/>
    <property type="project" value="InterPro"/>
</dbReference>
<protein>
    <recommendedName>
        <fullName evidence="6">SGF29 C-terminal domain-containing protein</fullName>
    </recommendedName>
</protein>
<dbReference type="InterPro" id="IPR010750">
    <property type="entry name" value="SGF29_tudor-like_dom"/>
</dbReference>
<dbReference type="InterPro" id="IPR037802">
    <property type="entry name" value="SGF29"/>
</dbReference>
<name>A0A8K0KAE7_LADFU</name>
<comment type="caution">
    <text evidence="7">The sequence shown here is derived from an EMBL/GenBank/DDBJ whole genome shotgun (WGS) entry which is preliminary data.</text>
</comment>
<keyword evidence="8" id="KW-1185">Reference proteome</keyword>
<gene>
    <name evidence="7" type="ORF">J437_LFUL004489</name>
</gene>
<dbReference type="AlphaFoldDB" id="A0A8K0KAE7"/>
<feature type="domain" description="SGF29 C-terminal" evidence="6">
    <location>
        <begin position="151"/>
        <end position="292"/>
    </location>
</feature>
<keyword evidence="4" id="KW-0804">Transcription</keyword>
<dbReference type="EMBL" id="KZ308498">
    <property type="protein sequence ID" value="KAG8230576.1"/>
    <property type="molecule type" value="Genomic_DNA"/>
</dbReference>
<evidence type="ECO:0000256" key="5">
    <source>
        <dbReference type="ARBA" id="ARBA00023242"/>
    </source>
</evidence>
<dbReference type="InterPro" id="IPR047288">
    <property type="entry name" value="Tudor_SGF29_rpt1"/>
</dbReference>
<organism evidence="7 8">
    <name type="scientific">Ladona fulva</name>
    <name type="common">Scarce chaser dragonfly</name>
    <name type="synonym">Libellula fulva</name>
    <dbReference type="NCBI Taxonomy" id="123851"/>
    <lineage>
        <taxon>Eukaryota</taxon>
        <taxon>Metazoa</taxon>
        <taxon>Ecdysozoa</taxon>
        <taxon>Arthropoda</taxon>
        <taxon>Hexapoda</taxon>
        <taxon>Insecta</taxon>
        <taxon>Pterygota</taxon>
        <taxon>Palaeoptera</taxon>
        <taxon>Odonata</taxon>
        <taxon>Epiprocta</taxon>
        <taxon>Anisoptera</taxon>
        <taxon>Libelluloidea</taxon>
        <taxon>Libellulidae</taxon>
        <taxon>Ladona</taxon>
    </lineage>
</organism>
<evidence type="ECO:0000256" key="1">
    <source>
        <dbReference type="ARBA" id="ARBA00004123"/>
    </source>
</evidence>
<keyword evidence="2" id="KW-0805">Transcription regulation</keyword>
<keyword evidence="5" id="KW-0539">Nucleus</keyword>
<evidence type="ECO:0000256" key="3">
    <source>
        <dbReference type="ARBA" id="ARBA00023054"/>
    </source>
</evidence>
<evidence type="ECO:0000256" key="4">
    <source>
        <dbReference type="ARBA" id="ARBA00023163"/>
    </source>
</evidence>
<dbReference type="OrthoDB" id="10265994at2759"/>
<dbReference type="Proteomes" id="UP000792457">
    <property type="component" value="Unassembled WGS sequence"/>
</dbReference>